<reference evidence="3" key="1">
    <citation type="journal article" date="2019" name="Int. J. Syst. Evol. Microbiol.">
        <title>The Global Catalogue of Microorganisms (GCM) 10K type strain sequencing project: providing services to taxonomists for standard genome sequencing and annotation.</title>
        <authorList>
            <consortium name="The Broad Institute Genomics Platform"/>
            <consortium name="The Broad Institute Genome Sequencing Center for Infectious Disease"/>
            <person name="Wu L."/>
            <person name="Ma J."/>
        </authorList>
    </citation>
    <scope>NUCLEOTIDE SEQUENCE [LARGE SCALE GENOMIC DNA]</scope>
    <source>
        <strain evidence="3">CGMCC 1.8957</strain>
    </source>
</reference>
<evidence type="ECO:0000313" key="2">
    <source>
        <dbReference type="EMBL" id="GHH09280.1"/>
    </source>
</evidence>
<feature type="region of interest" description="Disordered" evidence="1">
    <location>
        <begin position="224"/>
        <end position="247"/>
    </location>
</feature>
<proteinExistence type="predicted"/>
<gene>
    <name evidence="2" type="ORF">GCM10008023_05750</name>
</gene>
<dbReference type="EMBL" id="BNAQ01000001">
    <property type="protein sequence ID" value="GHH09280.1"/>
    <property type="molecule type" value="Genomic_DNA"/>
</dbReference>
<name>A0ABQ3LAB6_9SPHN</name>
<evidence type="ECO:0000313" key="3">
    <source>
        <dbReference type="Proteomes" id="UP000652430"/>
    </source>
</evidence>
<keyword evidence="3" id="KW-1185">Reference proteome</keyword>
<dbReference type="SUPFAM" id="SSF52540">
    <property type="entry name" value="P-loop containing nucleoside triphosphate hydrolases"/>
    <property type="match status" value="1"/>
</dbReference>
<dbReference type="InterPro" id="IPR027417">
    <property type="entry name" value="P-loop_NTPase"/>
</dbReference>
<organism evidence="2 3">
    <name type="scientific">Sphingomonas glacialis</name>
    <dbReference type="NCBI Taxonomy" id="658225"/>
    <lineage>
        <taxon>Bacteria</taxon>
        <taxon>Pseudomonadati</taxon>
        <taxon>Pseudomonadota</taxon>
        <taxon>Alphaproteobacteria</taxon>
        <taxon>Sphingomonadales</taxon>
        <taxon>Sphingomonadaceae</taxon>
        <taxon>Sphingomonas</taxon>
    </lineage>
</organism>
<protein>
    <recommendedName>
        <fullName evidence="4">AAA family ATPase</fullName>
    </recommendedName>
</protein>
<accession>A0ABQ3LAB6</accession>
<dbReference type="RefSeq" id="WP_189675011.1">
    <property type="nucleotide sequence ID" value="NZ_BNAQ01000001.1"/>
</dbReference>
<dbReference type="Gene3D" id="3.40.50.300">
    <property type="entry name" value="P-loop containing nucleotide triphosphate hydrolases"/>
    <property type="match status" value="1"/>
</dbReference>
<dbReference type="Proteomes" id="UP000652430">
    <property type="component" value="Unassembled WGS sequence"/>
</dbReference>
<comment type="caution">
    <text evidence="2">The sequence shown here is derived from an EMBL/GenBank/DDBJ whole genome shotgun (WGS) entry which is preliminary data.</text>
</comment>
<evidence type="ECO:0000256" key="1">
    <source>
        <dbReference type="SAM" id="MobiDB-lite"/>
    </source>
</evidence>
<sequence>MATLHENAAPSWNSYRVATFGGQHDTHIETGEDYSSVTLASIFTMEPQAKSKMAGDAFLASTYRSFDARSHEAQREHGAFVALVGDVDSWDLSLETIQAATERFADGAAWLVYSSSHSRDGDQRWRMVFPLDREWPFAQWFDAQCALFTFMESAGIPMDHALSRAGQPIYLPNVPIAYKDGTPLRDAFGDPIYYQTANSGLTAPGLNIERGIVAGGISSLRQQRAADDREREALRKAASERRANRPQREGVNLIEQFNATNSVATMLEICGYTQSPRCPDDWRSPLQTGDTYATRIIEEKWVSLSGSDAASGLGHKHRSGCFGDAYDLYAHYKHNGDHKEAYRALGREQRGNVVQVNFRGDDQDPGWEEVPEWVQDAGELGYEIDAEAEAEVAAEACVDALGFRLTDWSTDRYAGEAPPIRWLCEGAIPQGVPALFAAMGGVGKSFMAIDLALDIASEVIAGNGTRRILGGPVREHGSVVVLGAEDAKDSVHRRMAAIDTGGRRAAALGRLFVVPLPDVGGPMTLIAGQSGEFMQTAKLEALIAQLQAIPDLKLVILDPLQAFVTANITADPAAGQFMWSSLARICASTGATIIACHHMRKEGAATIDTADQAREAIRGSTALIDGARATYALWSASEDATRRVCQESGVEYRPKRVVHGAVVKANDEHDWEVHTYMRSDNGLLSDANDAGKRAAQKVTAMTEMQCLDFLKHIESRWRAGRPFSAAANSQDRYAIGFMQREYGVSKFVAKKQLDDWFHAEMVVSEMADKKTKLVGLKVNKWPN</sequence>
<dbReference type="Pfam" id="PF13481">
    <property type="entry name" value="AAA_25"/>
    <property type="match status" value="1"/>
</dbReference>
<evidence type="ECO:0008006" key="4">
    <source>
        <dbReference type="Google" id="ProtNLM"/>
    </source>
</evidence>